<sequence length="75" mass="8927">MITICGIFFLLVVYLSFYFSLTVFNLWILLSTFSIIHMGLFQIFREYLNLKFYLLVAALHLFVVICLNLYFRQTG</sequence>
<protein>
    <submittedName>
        <fullName evidence="2">Uncharacterized protein</fullName>
    </submittedName>
</protein>
<evidence type="ECO:0000313" key="2">
    <source>
        <dbReference type="EMBL" id="EMO45990.1"/>
    </source>
</evidence>
<feature type="transmembrane region" description="Helical" evidence="1">
    <location>
        <begin position="50"/>
        <end position="71"/>
    </location>
</feature>
<keyword evidence="1" id="KW-0812">Transmembrane</keyword>
<dbReference type="AlphaFoldDB" id="M6UN39"/>
<keyword evidence="1" id="KW-0472">Membrane</keyword>
<dbReference type="EMBL" id="AHOQ02000027">
    <property type="protein sequence ID" value="EMO45990.1"/>
    <property type="molecule type" value="Genomic_DNA"/>
</dbReference>
<proteinExistence type="predicted"/>
<name>M6UN39_9LEPT</name>
<comment type="caution">
    <text evidence="2">The sequence shown here is derived from an EMBL/GenBank/DDBJ whole genome shotgun (WGS) entry which is preliminary data.</text>
</comment>
<dbReference type="RefSeq" id="WP_004480278.1">
    <property type="nucleotide sequence ID" value="NZ_AHOQ02000027.1"/>
</dbReference>
<evidence type="ECO:0000256" key="1">
    <source>
        <dbReference type="SAM" id="Phobius"/>
    </source>
</evidence>
<gene>
    <name evidence="2" type="ORF">LEP1GSC187_3594</name>
</gene>
<dbReference type="Proteomes" id="UP000012160">
    <property type="component" value="Unassembled WGS sequence"/>
</dbReference>
<reference evidence="2 3" key="1">
    <citation type="submission" date="2013-01" db="EMBL/GenBank/DDBJ databases">
        <authorList>
            <person name="Harkins D.M."/>
            <person name="Durkin A.S."/>
            <person name="Brinkac L.M."/>
            <person name="Haft D.H."/>
            <person name="Selengut J.D."/>
            <person name="Sanka R."/>
            <person name="DePew J."/>
            <person name="Purushe J."/>
            <person name="Matthias M.A."/>
            <person name="Vinetz J.M."/>
            <person name="Sutton G.G."/>
            <person name="Nierman W.C."/>
            <person name="Fouts D.E."/>
        </authorList>
    </citation>
    <scope>NUCLEOTIDE SEQUENCE [LARGE SCALE GENOMIC DNA]</scope>
    <source>
        <strain evidence="2 3">ZUN179</strain>
    </source>
</reference>
<accession>M6UN39</accession>
<feature type="transmembrane region" description="Helical" evidence="1">
    <location>
        <begin position="7"/>
        <end position="30"/>
    </location>
</feature>
<keyword evidence="1" id="KW-1133">Transmembrane helix</keyword>
<evidence type="ECO:0000313" key="3">
    <source>
        <dbReference type="Proteomes" id="UP000012160"/>
    </source>
</evidence>
<organism evidence="2 3">
    <name type="scientific">Leptospira santarosai str. ZUN179</name>
    <dbReference type="NCBI Taxonomy" id="1049985"/>
    <lineage>
        <taxon>Bacteria</taxon>
        <taxon>Pseudomonadati</taxon>
        <taxon>Spirochaetota</taxon>
        <taxon>Spirochaetia</taxon>
        <taxon>Leptospirales</taxon>
        <taxon>Leptospiraceae</taxon>
        <taxon>Leptospira</taxon>
    </lineage>
</organism>